<dbReference type="Proteomes" id="UP001156664">
    <property type="component" value="Unassembled WGS sequence"/>
</dbReference>
<dbReference type="InterPro" id="IPR025711">
    <property type="entry name" value="PepSY"/>
</dbReference>
<evidence type="ECO:0000256" key="1">
    <source>
        <dbReference type="SAM" id="SignalP"/>
    </source>
</evidence>
<dbReference type="Pfam" id="PF03413">
    <property type="entry name" value="PepSY"/>
    <property type="match status" value="1"/>
</dbReference>
<evidence type="ECO:0000313" key="3">
    <source>
        <dbReference type="EMBL" id="GLR25185.1"/>
    </source>
</evidence>
<gene>
    <name evidence="3" type="ORF">GCM10007875_02730</name>
</gene>
<evidence type="ECO:0000313" key="4">
    <source>
        <dbReference type="Proteomes" id="UP001156664"/>
    </source>
</evidence>
<reference evidence="4" key="1">
    <citation type="journal article" date="2019" name="Int. J. Syst. Evol. Microbiol.">
        <title>The Global Catalogue of Microorganisms (GCM) 10K type strain sequencing project: providing services to taxonomists for standard genome sequencing and annotation.</title>
        <authorList>
            <consortium name="The Broad Institute Genomics Platform"/>
            <consortium name="The Broad Institute Genome Sequencing Center for Infectious Disease"/>
            <person name="Wu L."/>
            <person name="Ma J."/>
        </authorList>
    </citation>
    <scope>NUCLEOTIDE SEQUENCE [LARGE SCALE GENOMIC DNA]</scope>
    <source>
        <strain evidence="4">NBRC 105857</strain>
    </source>
</reference>
<proteinExistence type="predicted"/>
<sequence length="112" mass="12061">MKIRLIQIGILSTAVAALASVAYAAEQHEKNDALMYGVSAIPIKQAIVVAEDAAKGRATRAELEHSKNGVVYDIEVIDGTNVKDVRVDAKTGTVLFVKADEVDRQPENDPED</sequence>
<evidence type="ECO:0000259" key="2">
    <source>
        <dbReference type="Pfam" id="PF03413"/>
    </source>
</evidence>
<keyword evidence="1" id="KW-0732">Signal</keyword>
<organism evidence="3 4">
    <name type="scientific">Limnobacter litoralis</name>
    <dbReference type="NCBI Taxonomy" id="481366"/>
    <lineage>
        <taxon>Bacteria</taxon>
        <taxon>Pseudomonadati</taxon>
        <taxon>Pseudomonadota</taxon>
        <taxon>Betaproteobacteria</taxon>
        <taxon>Burkholderiales</taxon>
        <taxon>Burkholderiaceae</taxon>
        <taxon>Limnobacter</taxon>
    </lineage>
</organism>
<protein>
    <submittedName>
        <fullName evidence="3">Peptidase M4</fullName>
    </submittedName>
</protein>
<dbReference type="Gene3D" id="3.10.450.40">
    <property type="match status" value="1"/>
</dbReference>
<comment type="caution">
    <text evidence="3">The sequence shown here is derived from an EMBL/GenBank/DDBJ whole genome shotgun (WGS) entry which is preliminary data.</text>
</comment>
<keyword evidence="4" id="KW-1185">Reference proteome</keyword>
<feature type="signal peptide" evidence="1">
    <location>
        <begin position="1"/>
        <end position="24"/>
    </location>
</feature>
<dbReference type="RefSeq" id="WP_284279512.1">
    <property type="nucleotide sequence ID" value="NZ_BSOJ01000005.1"/>
</dbReference>
<feature type="domain" description="PepSY" evidence="2">
    <location>
        <begin position="40"/>
        <end position="96"/>
    </location>
</feature>
<name>A0ABQ5YPD4_9BURK</name>
<feature type="chain" id="PRO_5047208040" evidence="1">
    <location>
        <begin position="25"/>
        <end position="112"/>
    </location>
</feature>
<accession>A0ABQ5YPD4</accession>
<dbReference type="EMBL" id="BSOJ01000005">
    <property type="protein sequence ID" value="GLR25185.1"/>
    <property type="molecule type" value="Genomic_DNA"/>
</dbReference>